<dbReference type="EC" id="2.7.13.3" evidence="2"/>
<keyword evidence="8" id="KW-0472">Membrane</keyword>
<keyword evidence="5" id="KW-0547">Nucleotide-binding</keyword>
<evidence type="ECO:0000256" key="4">
    <source>
        <dbReference type="ARBA" id="ARBA00022679"/>
    </source>
</evidence>
<evidence type="ECO:0000256" key="7">
    <source>
        <dbReference type="ARBA" id="ARBA00022840"/>
    </source>
</evidence>
<dbReference type="Proteomes" id="UP000683507">
    <property type="component" value="Chromosome"/>
</dbReference>
<dbReference type="Pfam" id="PF07568">
    <property type="entry name" value="HisKA_2"/>
    <property type="match status" value="1"/>
</dbReference>
<dbReference type="Gene3D" id="3.30.565.10">
    <property type="entry name" value="Histidine kinase-like ATPase, C-terminal domain"/>
    <property type="match status" value="1"/>
</dbReference>
<gene>
    <name evidence="10" type="ORF">CRYO30217_03005</name>
</gene>
<evidence type="ECO:0000256" key="6">
    <source>
        <dbReference type="ARBA" id="ARBA00022777"/>
    </source>
</evidence>
<keyword evidence="7" id="KW-0067">ATP-binding</keyword>
<dbReference type="Gene3D" id="3.30.450.20">
    <property type="entry name" value="PAS domain"/>
    <property type="match status" value="1"/>
</dbReference>
<evidence type="ECO:0000256" key="5">
    <source>
        <dbReference type="ARBA" id="ARBA00022741"/>
    </source>
</evidence>
<feature type="transmembrane region" description="Helical" evidence="8">
    <location>
        <begin position="105"/>
        <end position="138"/>
    </location>
</feature>
<keyword evidence="8" id="KW-0812">Transmembrane</keyword>
<protein>
    <recommendedName>
        <fullName evidence="2">histidine kinase</fullName>
        <ecNumber evidence="2">2.7.13.3</ecNumber>
    </recommendedName>
</protein>
<keyword evidence="8" id="KW-1133">Transmembrane helix</keyword>
<dbReference type="PANTHER" id="PTHR41523">
    <property type="entry name" value="TWO-COMPONENT SYSTEM SENSOR PROTEIN"/>
    <property type="match status" value="1"/>
</dbReference>
<keyword evidence="11" id="KW-1185">Reference proteome</keyword>
<evidence type="ECO:0000259" key="9">
    <source>
        <dbReference type="Pfam" id="PF07568"/>
    </source>
</evidence>
<feature type="domain" description="Signal transduction histidine kinase subgroup 2 dimerisation and phosphoacceptor" evidence="9">
    <location>
        <begin position="215"/>
        <end position="290"/>
    </location>
</feature>
<dbReference type="InterPro" id="IPR036890">
    <property type="entry name" value="HATPase_C_sf"/>
</dbReference>
<dbReference type="RefSeq" id="WP_258543200.1">
    <property type="nucleotide sequence ID" value="NZ_OU015584.1"/>
</dbReference>
<dbReference type="GO" id="GO:0004673">
    <property type="term" value="F:protein histidine kinase activity"/>
    <property type="evidence" value="ECO:0007669"/>
    <property type="project" value="UniProtKB-EC"/>
</dbReference>
<dbReference type="EMBL" id="OU015584">
    <property type="protein sequence ID" value="CAG5086093.1"/>
    <property type="molecule type" value="Genomic_DNA"/>
</dbReference>
<evidence type="ECO:0000256" key="1">
    <source>
        <dbReference type="ARBA" id="ARBA00000085"/>
    </source>
</evidence>
<keyword evidence="3" id="KW-0597">Phosphoprotein</keyword>
<accession>A0A916ND09</accession>
<feature type="transmembrane region" description="Helical" evidence="8">
    <location>
        <begin position="74"/>
        <end position="93"/>
    </location>
</feature>
<evidence type="ECO:0000256" key="3">
    <source>
        <dbReference type="ARBA" id="ARBA00022553"/>
    </source>
</evidence>
<name>A0A916ND09_9FLAO</name>
<feature type="transmembrane region" description="Helical" evidence="8">
    <location>
        <begin position="158"/>
        <end position="178"/>
    </location>
</feature>
<feature type="transmembrane region" description="Helical" evidence="8">
    <location>
        <begin position="52"/>
        <end position="68"/>
    </location>
</feature>
<evidence type="ECO:0000313" key="10">
    <source>
        <dbReference type="EMBL" id="CAG5086093.1"/>
    </source>
</evidence>
<reference evidence="10" key="1">
    <citation type="submission" date="2021-04" db="EMBL/GenBank/DDBJ databases">
        <authorList>
            <person name="Rodrigo-Torres L."/>
            <person name="Arahal R. D."/>
            <person name="Lucena T."/>
        </authorList>
    </citation>
    <scope>NUCLEOTIDE SEQUENCE</scope>
    <source>
        <strain evidence="10">AS29M-1</strain>
    </source>
</reference>
<evidence type="ECO:0000256" key="2">
    <source>
        <dbReference type="ARBA" id="ARBA00012438"/>
    </source>
</evidence>
<dbReference type="KEGG" id="ptan:CRYO30217_03005"/>
<dbReference type="PANTHER" id="PTHR41523:SF8">
    <property type="entry name" value="ETHYLENE RESPONSE SENSOR PROTEIN"/>
    <property type="match status" value="1"/>
</dbReference>
<dbReference type="SUPFAM" id="SSF55874">
    <property type="entry name" value="ATPase domain of HSP90 chaperone/DNA topoisomerase II/histidine kinase"/>
    <property type="match status" value="1"/>
</dbReference>
<evidence type="ECO:0000256" key="8">
    <source>
        <dbReference type="SAM" id="Phobius"/>
    </source>
</evidence>
<evidence type="ECO:0000313" key="11">
    <source>
        <dbReference type="Proteomes" id="UP000683507"/>
    </source>
</evidence>
<comment type="catalytic activity">
    <reaction evidence="1">
        <text>ATP + protein L-histidine = ADP + protein N-phospho-L-histidine.</text>
        <dbReference type="EC" id="2.7.13.3"/>
    </reaction>
</comment>
<sequence>MRFLSPPQTNYTDYYDQARFNLVWFISIAFAGFILILTAVNFSSQNYEPTPYLAAFIMTVGSILVLWYTRRYELISKIIAVGSFSITSYTFLAHSGVIQYTTPMWVMLNIIFTYFTLGRTWGLLILIAQFLVISTFFYTKFQSNLAALPSYDDMDVHFFVLEFVFAGAFLAYFLHMFVTTNYHTERKFKLTNNRLNNQNKLISRQNEEKELMLKEIHHRVKNNLQVITSLLRLQSYEIEDEENTSKFNEAISRVKAMALIHEKMYQKEMLENFDLENYIRSLADDLLSTYGIETKVAFKIESSIEQIGSRTIVPLALLFNELITNSLKHAFLTTSEPRISILLFELSGGYFELNYSDNGKWKESVSTSFGQELITAMTEQLDGEVELSKGIEGTRYRFKLRNLNERFDEEQ</sequence>
<dbReference type="GO" id="GO:0005524">
    <property type="term" value="F:ATP binding"/>
    <property type="evidence" value="ECO:0007669"/>
    <property type="project" value="UniProtKB-KW"/>
</dbReference>
<proteinExistence type="predicted"/>
<dbReference type="AlphaFoldDB" id="A0A916ND09"/>
<feature type="transmembrane region" description="Helical" evidence="8">
    <location>
        <begin position="20"/>
        <end position="40"/>
    </location>
</feature>
<keyword evidence="6" id="KW-0418">Kinase</keyword>
<dbReference type="InterPro" id="IPR011495">
    <property type="entry name" value="Sig_transdc_His_kin_sub2_dim/P"/>
</dbReference>
<keyword evidence="4" id="KW-0808">Transferase</keyword>
<organism evidence="10 11">
    <name type="scientific">Parvicella tangerina</name>
    <dbReference type="NCBI Taxonomy" id="2829795"/>
    <lineage>
        <taxon>Bacteria</taxon>
        <taxon>Pseudomonadati</taxon>
        <taxon>Bacteroidota</taxon>
        <taxon>Flavobacteriia</taxon>
        <taxon>Flavobacteriales</taxon>
        <taxon>Parvicellaceae</taxon>
        <taxon>Parvicella</taxon>
    </lineage>
</organism>